<dbReference type="SUPFAM" id="SSF56672">
    <property type="entry name" value="DNA/RNA polymerases"/>
    <property type="match status" value="1"/>
</dbReference>
<dbReference type="PANTHER" id="PTHR33064:SF37">
    <property type="entry name" value="RIBONUCLEASE H"/>
    <property type="match status" value="1"/>
</dbReference>
<protein>
    <recommendedName>
        <fullName evidence="1">RNA-directed DNA polymerase</fullName>
        <ecNumber evidence="1">2.7.7.49</ecNumber>
    </recommendedName>
</protein>
<dbReference type="EMBL" id="BQNB010012263">
    <property type="protein sequence ID" value="GJT01351.1"/>
    <property type="molecule type" value="Genomic_DNA"/>
</dbReference>
<evidence type="ECO:0000313" key="9">
    <source>
        <dbReference type="Proteomes" id="UP001151760"/>
    </source>
</evidence>
<dbReference type="InterPro" id="IPR036875">
    <property type="entry name" value="Znf_CCHC_sf"/>
</dbReference>
<dbReference type="InterPro" id="IPR000588">
    <property type="entry name" value="Pept_A3A"/>
</dbReference>
<dbReference type="Pfam" id="PF02160">
    <property type="entry name" value="Peptidase_A3"/>
    <property type="match status" value="1"/>
</dbReference>
<keyword evidence="5" id="KW-0862">Zinc</keyword>
<sequence length="1106" mass="127060">MDTTIPAITAPPIPDFLPPSLELPEDGLLFPFGCLRPGGGGGVLTRNPTSKFVISNIPEKINVNIMPMHKGIPNKNNSSSGAINILNLDCISDLTERKRILEKWSTEISLILQTNQDDFQTAKSVLTLIEHKTEGNIQSLVKQAQWNEDLHGIDFFDSVIDILYTMFVGIDYHGNKDLEIIKEQEQARRNLTRVQLINICNLDEYTCVYEKNIYKIPLSEHLQWIEAYLMKIPIISEQTIQRWKNEGNVISKNSLAFATRLAKEEITKICDTRYKQKKLKSLSKNCCENIVNMENLDIGRIRNDKKKSFYKKKYKKKYKTSWKQKRKRFSPGKYFKPTKDPPEKYCPKGKEKKKCRCWTCNEEGHYSNECPKKNQYPAKVKMCRIALLHGYEPIEDIYEDEKDVFCLKKEEIIGENRQHFVYILQKHEDSVKNITNPNSIYIQGNLKFKGFKEYRLHCYIDTGASLCLASKYVFPHDLWENSPREIIATIANGDTIKINQVCRNISLKLSGYEFNIPTIYQQDSGIDLILGNNFCQLFGPFVQWIDRIAFHLNDELIIIKKVTKAFSQGQPNFLESMKKDSKIKQIPGTNISQENIKGCNIFLQINKYKIIEEILDKVCSENPIDPQKTKGWMKASIKLIDPNTVIRVKPMCYSPQDRIEFTKQINELLDMKLIIQSKSPHMSPAFLVENEAEKRRGKKRMVVNYKKINEATIGDSHNLPNMQELLTLLRGKSIFSSFDCKSGFWQVLLDEQSQLLTAFTCPNGHFQWKVVPFGLKQAPSIFQRHMQNALRGLENFCTVYVDDIIIFSDNEEKHYIHVLEVLKTISKHGIILSKKKANLFKTKINFLGLEIDQGTHSPQKHILEHLHNFPDALEDKKQLQRFLGVLTYAETYIEKLAKMRQPLQGKLKKDIIWNWTQSDTDYIKKIKKNLIVFPKLYLPSNEDSLIIETDASEDIWGGILKAKTPNNDEKICRYTSGSFKAAEKNYHSNEKELLAVKNVISKFSDSKQGRLAIEQKMSFLETITTVTDVPKSESLKTKAIPKQTASGKELTNPLKAEVLLKSLIKDNTDPSSLSKTSKLVYSSPSTAGSSKMTILSPNNLVQELID</sequence>
<keyword evidence="9" id="KW-1185">Reference proteome</keyword>
<reference evidence="8" key="1">
    <citation type="journal article" date="2022" name="Int. J. Mol. Sci.">
        <title>Draft Genome of Tanacetum Coccineum: Genomic Comparison of Closely Related Tanacetum-Family Plants.</title>
        <authorList>
            <person name="Yamashiro T."/>
            <person name="Shiraishi A."/>
            <person name="Nakayama K."/>
            <person name="Satake H."/>
        </authorList>
    </citation>
    <scope>NUCLEOTIDE SEQUENCE</scope>
</reference>
<dbReference type="PRINTS" id="PR00731">
    <property type="entry name" value="CAULIMOPTASE"/>
</dbReference>
<dbReference type="PANTHER" id="PTHR33064">
    <property type="entry name" value="POL PROTEIN"/>
    <property type="match status" value="1"/>
</dbReference>
<evidence type="ECO:0000259" key="7">
    <source>
        <dbReference type="PROSITE" id="PS50878"/>
    </source>
</evidence>
<evidence type="ECO:0000256" key="5">
    <source>
        <dbReference type="PROSITE-ProRule" id="PRU00047"/>
    </source>
</evidence>
<accession>A0ABQ5AJI0</accession>
<keyword evidence="5" id="KW-0479">Metal-binding</keyword>
<dbReference type="Pfam" id="PF17919">
    <property type="entry name" value="RT_RNaseH_2"/>
    <property type="match status" value="1"/>
</dbReference>
<dbReference type="PROSITE" id="PS50878">
    <property type="entry name" value="RT_POL"/>
    <property type="match status" value="1"/>
</dbReference>
<keyword evidence="4" id="KW-0238">DNA-binding</keyword>
<dbReference type="InterPro" id="IPR043502">
    <property type="entry name" value="DNA/RNA_pol_sf"/>
</dbReference>
<evidence type="ECO:0000256" key="4">
    <source>
        <dbReference type="ARBA" id="ARBA00023125"/>
    </source>
</evidence>
<dbReference type="CDD" id="cd01647">
    <property type="entry name" value="RT_LTR"/>
    <property type="match status" value="1"/>
</dbReference>
<dbReference type="Pfam" id="PF00078">
    <property type="entry name" value="RVT_1"/>
    <property type="match status" value="1"/>
</dbReference>
<proteinExistence type="predicted"/>
<dbReference type="Gene3D" id="3.30.70.270">
    <property type="match status" value="2"/>
</dbReference>
<dbReference type="InterPro" id="IPR041577">
    <property type="entry name" value="RT_RNaseH_2"/>
</dbReference>
<dbReference type="InterPro" id="IPR021109">
    <property type="entry name" value="Peptidase_aspartic_dom_sf"/>
</dbReference>
<dbReference type="PROSITE" id="PS50158">
    <property type="entry name" value="ZF_CCHC"/>
    <property type="match status" value="1"/>
</dbReference>
<dbReference type="InterPro" id="IPR000477">
    <property type="entry name" value="RT_dom"/>
</dbReference>
<dbReference type="InterPro" id="IPR001878">
    <property type="entry name" value="Znf_CCHC"/>
</dbReference>
<reference evidence="8" key="2">
    <citation type="submission" date="2022-01" db="EMBL/GenBank/DDBJ databases">
        <authorList>
            <person name="Yamashiro T."/>
            <person name="Shiraishi A."/>
            <person name="Satake H."/>
            <person name="Nakayama K."/>
        </authorList>
    </citation>
    <scope>NUCLEOTIDE SEQUENCE</scope>
</reference>
<keyword evidence="3" id="KW-0378">Hydrolase</keyword>
<dbReference type="CDD" id="cd00303">
    <property type="entry name" value="retropepsin_like"/>
    <property type="match status" value="1"/>
</dbReference>
<dbReference type="Gene3D" id="3.10.10.10">
    <property type="entry name" value="HIV Type 1 Reverse Transcriptase, subunit A, domain 1"/>
    <property type="match status" value="1"/>
</dbReference>
<evidence type="ECO:0000256" key="2">
    <source>
        <dbReference type="ARBA" id="ARBA00022670"/>
    </source>
</evidence>
<dbReference type="SUPFAM" id="SSF57756">
    <property type="entry name" value="Retrovirus zinc finger-like domains"/>
    <property type="match status" value="1"/>
</dbReference>
<dbReference type="Proteomes" id="UP001151760">
    <property type="component" value="Unassembled WGS sequence"/>
</dbReference>
<dbReference type="EC" id="2.7.7.49" evidence="1"/>
<dbReference type="InterPro" id="IPR043128">
    <property type="entry name" value="Rev_trsase/Diguanyl_cyclase"/>
</dbReference>
<dbReference type="Gene3D" id="2.40.70.10">
    <property type="entry name" value="Acid Proteases"/>
    <property type="match status" value="1"/>
</dbReference>
<comment type="caution">
    <text evidence="8">The sequence shown here is derived from an EMBL/GenBank/DDBJ whole genome shotgun (WGS) entry which is preliminary data.</text>
</comment>
<keyword evidence="5" id="KW-0863">Zinc-finger</keyword>
<evidence type="ECO:0000256" key="1">
    <source>
        <dbReference type="ARBA" id="ARBA00012493"/>
    </source>
</evidence>
<keyword evidence="3" id="KW-0064">Aspartyl protease</keyword>
<name>A0ABQ5AJI0_9ASTR</name>
<evidence type="ECO:0000313" key="8">
    <source>
        <dbReference type="EMBL" id="GJT01351.1"/>
    </source>
</evidence>
<keyword evidence="2" id="KW-0645">Protease</keyword>
<feature type="domain" description="CCHC-type" evidence="6">
    <location>
        <begin position="356"/>
        <end position="372"/>
    </location>
</feature>
<dbReference type="InterPro" id="IPR051320">
    <property type="entry name" value="Viral_Replic_Matur_Polypro"/>
</dbReference>
<evidence type="ECO:0000259" key="6">
    <source>
        <dbReference type="PROSITE" id="PS50158"/>
    </source>
</evidence>
<dbReference type="Pfam" id="PF00098">
    <property type="entry name" value="zf-CCHC"/>
    <property type="match status" value="1"/>
</dbReference>
<evidence type="ECO:0000256" key="3">
    <source>
        <dbReference type="ARBA" id="ARBA00022750"/>
    </source>
</evidence>
<dbReference type="SMART" id="SM00343">
    <property type="entry name" value="ZnF_C2HC"/>
    <property type="match status" value="1"/>
</dbReference>
<feature type="domain" description="Reverse transcriptase" evidence="7">
    <location>
        <begin position="669"/>
        <end position="851"/>
    </location>
</feature>
<organism evidence="8 9">
    <name type="scientific">Tanacetum coccineum</name>
    <dbReference type="NCBI Taxonomy" id="301880"/>
    <lineage>
        <taxon>Eukaryota</taxon>
        <taxon>Viridiplantae</taxon>
        <taxon>Streptophyta</taxon>
        <taxon>Embryophyta</taxon>
        <taxon>Tracheophyta</taxon>
        <taxon>Spermatophyta</taxon>
        <taxon>Magnoliopsida</taxon>
        <taxon>eudicotyledons</taxon>
        <taxon>Gunneridae</taxon>
        <taxon>Pentapetalae</taxon>
        <taxon>asterids</taxon>
        <taxon>campanulids</taxon>
        <taxon>Asterales</taxon>
        <taxon>Asteraceae</taxon>
        <taxon>Asteroideae</taxon>
        <taxon>Anthemideae</taxon>
        <taxon>Anthemidinae</taxon>
        <taxon>Tanacetum</taxon>
    </lineage>
</organism>
<gene>
    <name evidence="8" type="ORF">Tco_0822520</name>
</gene>